<keyword evidence="5 8" id="KW-0812">Transmembrane</keyword>
<keyword evidence="7 8" id="KW-0472">Membrane</keyword>
<evidence type="ECO:0000256" key="7">
    <source>
        <dbReference type="ARBA" id="ARBA00023136"/>
    </source>
</evidence>
<dbReference type="AlphaFoldDB" id="C0GDG9"/>
<evidence type="ECO:0000313" key="9">
    <source>
        <dbReference type="EMBL" id="EEG78690.1"/>
    </source>
</evidence>
<feature type="transmembrane region" description="Helical" evidence="8">
    <location>
        <begin position="224"/>
        <end position="243"/>
    </location>
</feature>
<dbReference type="GO" id="GO:0042371">
    <property type="term" value="P:vitamin K biosynthetic process"/>
    <property type="evidence" value="ECO:0007669"/>
    <property type="project" value="TreeGrafter"/>
</dbReference>
<dbReference type="UniPathway" id="UPA00079"/>
<dbReference type="Gene3D" id="1.10.357.140">
    <property type="entry name" value="UbiA prenyltransferase"/>
    <property type="match status" value="1"/>
</dbReference>
<dbReference type="CDD" id="cd13962">
    <property type="entry name" value="PT_UbiA_UBIAD1"/>
    <property type="match status" value="1"/>
</dbReference>
<evidence type="ECO:0000256" key="1">
    <source>
        <dbReference type="ARBA" id="ARBA00004141"/>
    </source>
</evidence>
<accession>C0GDG9</accession>
<dbReference type="InterPro" id="IPR044878">
    <property type="entry name" value="UbiA_sf"/>
</dbReference>
<reference evidence="9 10" key="1">
    <citation type="submission" date="2009-02" db="EMBL/GenBank/DDBJ databases">
        <title>Sequencing of the draft genome and assembly of Dethiobacter alkaliphilus AHT 1.</title>
        <authorList>
            <consortium name="US DOE Joint Genome Institute (JGI-PGF)"/>
            <person name="Lucas S."/>
            <person name="Copeland A."/>
            <person name="Lapidus A."/>
            <person name="Glavina del Rio T."/>
            <person name="Dalin E."/>
            <person name="Tice H."/>
            <person name="Bruce D."/>
            <person name="Goodwin L."/>
            <person name="Pitluck S."/>
            <person name="Larimer F."/>
            <person name="Land M.L."/>
            <person name="Hauser L."/>
            <person name="Muyzer G."/>
        </authorList>
    </citation>
    <scope>NUCLEOTIDE SEQUENCE [LARGE SCALE GENOMIC DNA]</scope>
    <source>
        <strain evidence="9 10">AHT 1</strain>
    </source>
</reference>
<protein>
    <submittedName>
        <fullName evidence="9">1,4-dihydroxy-2-naphthoate octaprenyltransferase</fullName>
    </submittedName>
</protein>
<evidence type="ECO:0000256" key="3">
    <source>
        <dbReference type="ARBA" id="ARBA00022428"/>
    </source>
</evidence>
<comment type="caution">
    <text evidence="9">The sequence shown here is derived from an EMBL/GenBank/DDBJ whole genome shotgun (WGS) entry which is preliminary data.</text>
</comment>
<comment type="subcellular location">
    <subcellularLocation>
        <location evidence="1">Membrane</location>
        <topology evidence="1">Multi-pass membrane protein</topology>
    </subcellularLocation>
</comment>
<proteinExistence type="predicted"/>
<feature type="transmembrane region" description="Helical" evidence="8">
    <location>
        <begin position="40"/>
        <end position="56"/>
    </location>
</feature>
<name>C0GDG9_DETAL</name>
<dbReference type="InterPro" id="IPR000537">
    <property type="entry name" value="UbiA_prenyltransferase"/>
</dbReference>
<keyword evidence="4 9" id="KW-0808">Transferase</keyword>
<evidence type="ECO:0000256" key="8">
    <source>
        <dbReference type="SAM" id="Phobius"/>
    </source>
</evidence>
<feature type="transmembrane region" description="Helical" evidence="8">
    <location>
        <begin position="249"/>
        <end position="268"/>
    </location>
</feature>
<feature type="transmembrane region" description="Helical" evidence="8">
    <location>
        <begin position="154"/>
        <end position="175"/>
    </location>
</feature>
<dbReference type="GO" id="GO:0016020">
    <property type="term" value="C:membrane"/>
    <property type="evidence" value="ECO:0007669"/>
    <property type="project" value="UniProtKB-SubCell"/>
</dbReference>
<evidence type="ECO:0000313" key="10">
    <source>
        <dbReference type="Proteomes" id="UP000006443"/>
    </source>
</evidence>
<comment type="pathway">
    <text evidence="2">Quinol/quinone metabolism; menaquinone biosynthesis.</text>
</comment>
<evidence type="ECO:0000256" key="2">
    <source>
        <dbReference type="ARBA" id="ARBA00004863"/>
    </source>
</evidence>
<dbReference type="STRING" id="555088.DealDRAFT_0620"/>
<dbReference type="InterPro" id="IPR026046">
    <property type="entry name" value="UBIAD1"/>
</dbReference>
<evidence type="ECO:0000256" key="6">
    <source>
        <dbReference type="ARBA" id="ARBA00022989"/>
    </source>
</evidence>
<evidence type="ECO:0000256" key="4">
    <source>
        <dbReference type="ARBA" id="ARBA00022679"/>
    </source>
</evidence>
<evidence type="ECO:0000256" key="5">
    <source>
        <dbReference type="ARBA" id="ARBA00022692"/>
    </source>
</evidence>
<gene>
    <name evidence="9" type="ORF">DealDRAFT_0620</name>
</gene>
<keyword evidence="10" id="KW-1185">Reference proteome</keyword>
<feature type="transmembrane region" description="Helical" evidence="8">
    <location>
        <begin position="125"/>
        <end position="142"/>
    </location>
</feature>
<dbReference type="eggNOG" id="COG1575">
    <property type="taxonomic scope" value="Bacteria"/>
</dbReference>
<dbReference type="GO" id="GO:0009234">
    <property type="term" value="P:menaquinone biosynthetic process"/>
    <property type="evidence" value="ECO:0007669"/>
    <property type="project" value="UniProtKB-UniPathway"/>
</dbReference>
<dbReference type="GO" id="GO:0004659">
    <property type="term" value="F:prenyltransferase activity"/>
    <property type="evidence" value="ECO:0007669"/>
    <property type="project" value="InterPro"/>
</dbReference>
<dbReference type="PANTHER" id="PTHR13929:SF0">
    <property type="entry name" value="UBIA PRENYLTRANSFERASE DOMAIN-CONTAINING PROTEIN 1"/>
    <property type="match status" value="1"/>
</dbReference>
<dbReference type="Pfam" id="PF01040">
    <property type="entry name" value="UbiA"/>
    <property type="match status" value="1"/>
</dbReference>
<dbReference type="PIRSF" id="PIRSF005355">
    <property type="entry name" value="UBIAD1"/>
    <property type="match status" value="1"/>
</dbReference>
<feature type="transmembrane region" description="Helical" evidence="8">
    <location>
        <begin position="288"/>
        <end position="305"/>
    </location>
</feature>
<feature type="transmembrane region" description="Helical" evidence="8">
    <location>
        <begin position="101"/>
        <end position="119"/>
    </location>
</feature>
<dbReference type="PANTHER" id="PTHR13929">
    <property type="entry name" value="1,4-DIHYDROXY-2-NAPHTHOATE OCTAPRENYLTRANSFERASE"/>
    <property type="match status" value="1"/>
</dbReference>
<sequence>MTTLWQGFWQVADPKIWVASTVPMAVGGALAYGLTGQFSWYWFLISMLGVFLIEIGKNAANDLVDYESGVDLMVAPDKRTPFSGGKRAIVDGNLTLSQARWITLATLAAGSLIGFYIAFMREPGILWIGLSGLFFAAAYSLPPFKLAYRGLGEAVVGVTFGPLIVSGTFLVQAHFLSWEVILASLPIGLLIANVLFINQYPDYEADLQGNKRNWVVRLGKTKGLSIYKALFAGTYLSFVGLFATTLNPFWLMSFVSLPLVIQAVGAAARYSEDIPKMIVANANTIKTYQLTGLTMVLAAILTRFFV</sequence>
<organism evidence="9 10">
    <name type="scientific">Dethiobacter alkaliphilus AHT 1</name>
    <dbReference type="NCBI Taxonomy" id="555088"/>
    <lineage>
        <taxon>Bacteria</taxon>
        <taxon>Bacillati</taxon>
        <taxon>Bacillota</taxon>
        <taxon>Dethiobacteria</taxon>
        <taxon>Dethiobacterales</taxon>
        <taxon>Dethiobacteraceae</taxon>
        <taxon>Dethiobacter</taxon>
    </lineage>
</organism>
<feature type="transmembrane region" description="Helical" evidence="8">
    <location>
        <begin position="181"/>
        <end position="203"/>
    </location>
</feature>
<keyword evidence="3" id="KW-0474">Menaquinone biosynthesis</keyword>
<dbReference type="Proteomes" id="UP000006443">
    <property type="component" value="Unassembled WGS sequence"/>
</dbReference>
<keyword evidence="6 8" id="KW-1133">Transmembrane helix</keyword>
<dbReference type="EMBL" id="ACJM01000002">
    <property type="protein sequence ID" value="EEG78690.1"/>
    <property type="molecule type" value="Genomic_DNA"/>
</dbReference>
<dbReference type="RefSeq" id="WP_008514766.1">
    <property type="nucleotide sequence ID" value="NZ_ACJM01000002.1"/>
</dbReference>